<dbReference type="GO" id="GO:0005737">
    <property type="term" value="C:cytoplasm"/>
    <property type="evidence" value="ECO:0007669"/>
    <property type="project" value="UniProtKB-SubCell"/>
</dbReference>
<dbReference type="GO" id="GO:0102521">
    <property type="term" value="F:tRNA-4-demethylwyosine synthase activity"/>
    <property type="evidence" value="ECO:0007669"/>
    <property type="project" value="UniProtKB-EC"/>
</dbReference>
<dbReference type="Gene3D" id="3.20.20.70">
    <property type="entry name" value="Aldolase class I"/>
    <property type="match status" value="1"/>
</dbReference>
<dbReference type="PANTHER" id="PTHR13930">
    <property type="entry name" value="S-ADENOSYL-L-METHIONINE-DEPENDENT TRNA 4-DEMETHYLWYOSINE SYNTHASE"/>
    <property type="match status" value="1"/>
</dbReference>
<dbReference type="GO" id="GO:0051539">
    <property type="term" value="F:4 iron, 4 sulfur cluster binding"/>
    <property type="evidence" value="ECO:0007669"/>
    <property type="project" value="UniProtKB-UniRule"/>
</dbReference>
<feature type="binding site" evidence="9">
    <location>
        <position position="40"/>
    </location>
    <ligand>
        <name>[4Fe-4S] cluster</name>
        <dbReference type="ChEBI" id="CHEBI:49883"/>
        <label>1</label>
    </ligand>
</feature>
<evidence type="ECO:0000256" key="6">
    <source>
        <dbReference type="ARBA" id="ARBA00023014"/>
    </source>
</evidence>
<comment type="similarity">
    <text evidence="9">Belongs to the TYW1 family.</text>
</comment>
<feature type="binding site" evidence="9">
    <location>
        <position position="27"/>
    </location>
    <ligand>
        <name>[4Fe-4S] cluster</name>
        <dbReference type="ChEBI" id="CHEBI:49883"/>
        <label>1</label>
    </ligand>
</feature>
<feature type="binding site" evidence="9">
    <location>
        <position position="69"/>
    </location>
    <ligand>
        <name>[4Fe-4S] cluster</name>
        <dbReference type="ChEBI" id="CHEBI:49883"/>
        <label>2</label>
        <note>4Fe-4S-S-AdoMet</note>
    </ligand>
</feature>
<evidence type="ECO:0000313" key="11">
    <source>
        <dbReference type="EMBL" id="RLG69857.1"/>
    </source>
</evidence>
<dbReference type="SUPFAM" id="SSF102114">
    <property type="entry name" value="Radical SAM enzymes"/>
    <property type="match status" value="1"/>
</dbReference>
<evidence type="ECO:0000256" key="1">
    <source>
        <dbReference type="ARBA" id="ARBA00022485"/>
    </source>
</evidence>
<dbReference type="PANTHER" id="PTHR13930:SF0">
    <property type="entry name" value="S-ADENOSYL-L-METHIONINE-DEPENDENT TRNA 4-DEMETHYLWYOSINE SYNTHASE TYW1-RELATED"/>
    <property type="match status" value="1"/>
</dbReference>
<reference evidence="11 12" key="1">
    <citation type="submission" date="2018-06" db="EMBL/GenBank/DDBJ databases">
        <title>Extensive metabolic versatility and redundancy in microbially diverse, dynamic hydrothermal sediments.</title>
        <authorList>
            <person name="Dombrowski N."/>
            <person name="Teske A."/>
            <person name="Baker B.J."/>
        </authorList>
    </citation>
    <scope>NUCLEOTIDE SEQUENCE [LARGE SCALE GENOMIC DNA]</scope>
    <source>
        <strain evidence="11">B9_G13</strain>
    </source>
</reference>
<dbReference type="SFLD" id="SFLDG01071">
    <property type="entry name" value="tRNA_wybutosine-synthesizing"/>
    <property type="match status" value="1"/>
</dbReference>
<evidence type="ECO:0000256" key="3">
    <source>
        <dbReference type="ARBA" id="ARBA00022694"/>
    </source>
</evidence>
<dbReference type="SFLD" id="SFLDF00284">
    <property type="entry name" value="tRNA_wybutosine-synthesizing"/>
    <property type="match status" value="1"/>
</dbReference>
<dbReference type="EMBL" id="QMWO01000041">
    <property type="protein sequence ID" value="RLG69857.1"/>
    <property type="molecule type" value="Genomic_DNA"/>
</dbReference>
<proteinExistence type="inferred from homology"/>
<keyword evidence="4 9" id="KW-0479">Metal-binding</keyword>
<dbReference type="NCBIfam" id="TIGR03972">
    <property type="entry name" value="rSAM_TYW1"/>
    <property type="match status" value="1"/>
</dbReference>
<dbReference type="SFLD" id="SFLDS00029">
    <property type="entry name" value="Radical_SAM"/>
    <property type="match status" value="1"/>
</dbReference>
<keyword evidence="7 9" id="KW-0456">Lyase</keyword>
<dbReference type="CDD" id="cd01335">
    <property type="entry name" value="Radical_SAM"/>
    <property type="match status" value="1"/>
</dbReference>
<evidence type="ECO:0000256" key="2">
    <source>
        <dbReference type="ARBA" id="ARBA00022691"/>
    </source>
</evidence>
<name>A0A497JFW4_9ARCH</name>
<organism evidence="11 12">
    <name type="scientific">Candidatus Iainarchaeum sp</name>
    <dbReference type="NCBI Taxonomy" id="3101447"/>
    <lineage>
        <taxon>Archaea</taxon>
        <taxon>Candidatus Iainarchaeota</taxon>
        <taxon>Candidatus Iainarchaeia</taxon>
        <taxon>Candidatus Iainarchaeales</taxon>
        <taxon>Candidatus Iainarchaeaceae</taxon>
        <taxon>Candidatus Iainarchaeum</taxon>
    </lineage>
</organism>
<keyword evidence="1 9" id="KW-0004">4Fe-4S</keyword>
<feature type="binding site" evidence="9">
    <location>
        <position position="62"/>
    </location>
    <ligand>
        <name>[4Fe-4S] cluster</name>
        <dbReference type="ChEBI" id="CHEBI:49883"/>
        <label>2</label>
        <note>4Fe-4S-S-AdoMet</note>
    </ligand>
</feature>
<evidence type="ECO:0000313" key="12">
    <source>
        <dbReference type="Proteomes" id="UP000277633"/>
    </source>
</evidence>
<sequence length="303" mass="35143">MLEEWKLARLCRAQYRVVGNHSAVKICHWTKEAIRGHAPCYKQTFYGIKCAQCLEMSPAITCNQRCLHCWRDITIFSKGWKGPIDDPKDIIKGCIEERRKLLIGFKGNKKVDQELLERALQPVHAAISLTGEPCMYPRIAELIDEFFNSGFESVYLVTSGTVPEALQKLNKLPTNLYISLTASNPKMYKELCRPVISDGWERLQKSLEIMSKIKTNTVIRITMINRLNTENPSEFIPHIEKARAKYVECKAYMHVGYSKERLTEQHMPSMEKIREFAKVIEENSNYEIKDERADSRIVLLERR</sequence>
<dbReference type="Pfam" id="PF08608">
    <property type="entry name" value="Wyosine_form"/>
    <property type="match status" value="1"/>
</dbReference>
<feature type="binding site" evidence="9">
    <location>
        <position position="53"/>
    </location>
    <ligand>
        <name>[4Fe-4S] cluster</name>
        <dbReference type="ChEBI" id="CHEBI:49883"/>
        <label>1</label>
    </ligand>
</feature>
<dbReference type="InterPro" id="IPR058240">
    <property type="entry name" value="rSAM_sf"/>
</dbReference>
<gene>
    <name evidence="9" type="primary">taw1</name>
    <name evidence="11" type="ORF">DRO07_01530</name>
</gene>
<dbReference type="InterPro" id="IPR023993">
    <property type="entry name" value="TYW1_archaea"/>
</dbReference>
<protein>
    <recommendedName>
        <fullName evidence="9">S-adenosyl-L-methionine-dependent tRNA 4-demethylwyosine synthase</fullName>
        <ecNumber evidence="9">4.1.3.44</ecNumber>
    </recommendedName>
    <alternativeName>
        <fullName evidence="9">tRNA wyosine derivatives biosynthesis protein Taw1</fullName>
    </alternativeName>
</protein>
<comment type="caution">
    <text evidence="11">The sequence shown here is derived from an EMBL/GenBank/DDBJ whole genome shotgun (WGS) entry which is preliminary data.</text>
</comment>
<dbReference type="GO" id="GO:0046872">
    <property type="term" value="F:metal ion binding"/>
    <property type="evidence" value="ECO:0007669"/>
    <property type="project" value="UniProtKB-KW"/>
</dbReference>
<dbReference type="Pfam" id="PF04055">
    <property type="entry name" value="Radical_SAM"/>
    <property type="match status" value="1"/>
</dbReference>
<dbReference type="AlphaFoldDB" id="A0A497JFW4"/>
<comment type="subunit">
    <text evidence="9">Monomer.</text>
</comment>
<keyword evidence="2 9" id="KW-0949">S-adenosyl-L-methionine</keyword>
<dbReference type="GO" id="GO:0008033">
    <property type="term" value="P:tRNA processing"/>
    <property type="evidence" value="ECO:0007669"/>
    <property type="project" value="UniProtKB-UniRule"/>
</dbReference>
<evidence type="ECO:0000256" key="4">
    <source>
        <dbReference type="ARBA" id="ARBA00022723"/>
    </source>
</evidence>
<keyword evidence="6 9" id="KW-0411">Iron-sulfur</keyword>
<dbReference type="PROSITE" id="PS51918">
    <property type="entry name" value="RADICAL_SAM"/>
    <property type="match status" value="1"/>
</dbReference>
<dbReference type="EC" id="4.1.3.44" evidence="9"/>
<keyword evidence="5 9" id="KW-0408">Iron</keyword>
<dbReference type="InterPro" id="IPR007197">
    <property type="entry name" value="rSAM"/>
</dbReference>
<accession>A0A497JFW4</accession>
<comment type="function">
    <text evidence="9">Component of the wyosine derivatives biosynthesis pathway that catalyzes the condensation of N-methylguanine with 2 carbon atoms from pyruvate to form the tricyclic 4-demethylwyosine (imG-14) on guanosine-37 of tRNA(Phe).</text>
</comment>
<dbReference type="InterPro" id="IPR013917">
    <property type="entry name" value="tRNA_wybutosine-synth"/>
</dbReference>
<evidence type="ECO:0000259" key="10">
    <source>
        <dbReference type="PROSITE" id="PS51918"/>
    </source>
</evidence>
<evidence type="ECO:0000256" key="5">
    <source>
        <dbReference type="ARBA" id="ARBA00023004"/>
    </source>
</evidence>
<dbReference type="HAMAP" id="MF_01921">
    <property type="entry name" value="TYW1_archaea"/>
    <property type="match status" value="1"/>
</dbReference>
<comment type="subcellular location">
    <subcellularLocation>
        <location evidence="9">Cytoplasm</location>
    </subcellularLocation>
</comment>
<dbReference type="InterPro" id="IPR013785">
    <property type="entry name" value="Aldolase_TIM"/>
</dbReference>
<feature type="domain" description="Radical SAM core" evidence="10">
    <location>
        <begin position="46"/>
        <end position="289"/>
    </location>
</feature>
<comment type="cofactor">
    <cofactor evidence="9">
        <name>[4Fe-4S] cluster</name>
        <dbReference type="ChEBI" id="CHEBI:49883"/>
    </cofactor>
    <text evidence="9">Binds 2 [4Fe-4S] clusters. Binds 1 [4Fe-4S] cluster coordinated with 3 cysteines and an exchangeable S-adenosyl-L-methionine.</text>
</comment>
<dbReference type="InterPro" id="IPR034556">
    <property type="entry name" value="tRNA_wybutosine-synthase"/>
</dbReference>
<keyword evidence="9" id="KW-0963">Cytoplasm</keyword>
<evidence type="ECO:0000256" key="8">
    <source>
        <dbReference type="ARBA" id="ARBA00049466"/>
    </source>
</evidence>
<comment type="catalytic activity">
    <reaction evidence="8 9">
        <text>N(1)-methylguanosine(37) in tRNA(Phe) + pyruvate + S-adenosyl-L-methionine = 4-demethylwyosine(37) in tRNA(Phe) + 5'-deoxyadenosine + L-methionine + CO2 + H2O</text>
        <dbReference type="Rhea" id="RHEA:36347"/>
        <dbReference type="Rhea" id="RHEA-COMP:10164"/>
        <dbReference type="Rhea" id="RHEA-COMP:10165"/>
        <dbReference type="ChEBI" id="CHEBI:15361"/>
        <dbReference type="ChEBI" id="CHEBI:15377"/>
        <dbReference type="ChEBI" id="CHEBI:16526"/>
        <dbReference type="ChEBI" id="CHEBI:17319"/>
        <dbReference type="ChEBI" id="CHEBI:57844"/>
        <dbReference type="ChEBI" id="CHEBI:59789"/>
        <dbReference type="ChEBI" id="CHEBI:64315"/>
        <dbReference type="ChEBI" id="CHEBI:73542"/>
        <dbReference type="EC" id="4.1.3.44"/>
    </reaction>
</comment>
<dbReference type="Proteomes" id="UP000277633">
    <property type="component" value="Unassembled WGS sequence"/>
</dbReference>
<evidence type="ECO:0000256" key="9">
    <source>
        <dbReference type="HAMAP-Rule" id="MF_01921"/>
    </source>
</evidence>
<evidence type="ECO:0000256" key="7">
    <source>
        <dbReference type="ARBA" id="ARBA00023239"/>
    </source>
</evidence>
<keyword evidence="3 9" id="KW-0819">tRNA processing</keyword>
<feature type="binding site" evidence="9">
    <location>
        <position position="66"/>
    </location>
    <ligand>
        <name>[4Fe-4S] cluster</name>
        <dbReference type="ChEBI" id="CHEBI:49883"/>
        <label>2</label>
        <note>4Fe-4S-S-AdoMet</note>
    </ligand>
</feature>